<gene>
    <name evidence="7" type="ORF">LX12_004233</name>
</gene>
<dbReference type="Pfam" id="PF03861">
    <property type="entry name" value="ANTAR"/>
    <property type="match status" value="1"/>
</dbReference>
<dbReference type="Pfam" id="PF13185">
    <property type="entry name" value="GAF_2"/>
    <property type="match status" value="1"/>
</dbReference>
<dbReference type="Gene3D" id="1.10.10.10">
    <property type="entry name" value="Winged helix-like DNA-binding domain superfamily/Winged helix DNA-binding domain"/>
    <property type="match status" value="1"/>
</dbReference>
<evidence type="ECO:0000256" key="3">
    <source>
        <dbReference type="ARBA" id="ARBA00023015"/>
    </source>
</evidence>
<proteinExistence type="predicted"/>
<evidence type="ECO:0000313" key="8">
    <source>
        <dbReference type="Proteomes" id="UP001205740"/>
    </source>
</evidence>
<dbReference type="InterPro" id="IPR003018">
    <property type="entry name" value="GAF"/>
</dbReference>
<keyword evidence="4" id="KW-0804">Transcription</keyword>
<feature type="region of interest" description="Disordered" evidence="5">
    <location>
        <begin position="187"/>
        <end position="209"/>
    </location>
</feature>
<dbReference type="SUPFAM" id="SSF55781">
    <property type="entry name" value="GAF domain-like"/>
    <property type="match status" value="1"/>
</dbReference>
<keyword evidence="1" id="KW-0808">Transferase</keyword>
<comment type="caution">
    <text evidence="7">The sequence shown here is derived from an EMBL/GenBank/DDBJ whole genome shotgun (WGS) entry which is preliminary data.</text>
</comment>
<keyword evidence="2" id="KW-0418">Kinase</keyword>
<dbReference type="SUPFAM" id="SSF52172">
    <property type="entry name" value="CheY-like"/>
    <property type="match status" value="1"/>
</dbReference>
<evidence type="ECO:0000256" key="4">
    <source>
        <dbReference type="ARBA" id="ARBA00023163"/>
    </source>
</evidence>
<dbReference type="Proteomes" id="UP001205740">
    <property type="component" value="Unassembled WGS sequence"/>
</dbReference>
<keyword evidence="3" id="KW-0805">Transcription regulation</keyword>
<dbReference type="EMBL" id="JAMTCG010000011">
    <property type="protein sequence ID" value="MCP2163020.1"/>
    <property type="molecule type" value="Genomic_DNA"/>
</dbReference>
<dbReference type="PROSITE" id="PS50921">
    <property type="entry name" value="ANTAR"/>
    <property type="match status" value="1"/>
</dbReference>
<feature type="domain" description="ANTAR" evidence="6">
    <location>
        <begin position="128"/>
        <end position="189"/>
    </location>
</feature>
<keyword evidence="8" id="KW-1185">Reference proteome</keyword>
<organism evidence="7 8">
    <name type="scientific">Williamsia serinedens</name>
    <dbReference type="NCBI Taxonomy" id="391736"/>
    <lineage>
        <taxon>Bacteria</taxon>
        <taxon>Bacillati</taxon>
        <taxon>Actinomycetota</taxon>
        <taxon>Actinomycetes</taxon>
        <taxon>Mycobacteriales</taxon>
        <taxon>Nocardiaceae</taxon>
        <taxon>Williamsia</taxon>
    </lineage>
</organism>
<name>A0ABT1H720_9NOCA</name>
<evidence type="ECO:0000256" key="2">
    <source>
        <dbReference type="ARBA" id="ARBA00022777"/>
    </source>
</evidence>
<accession>A0ABT1H720</accession>
<sequence>MLEPVQHAAVTLTHTQRTGRPTLTSTAATDTVAERFDKLQHTHRQGPCFEAAWESGVVVIRDMTTEQRWPELVDRVTAELPIRSTMSIQLWVTDNEMGALNLHSDQVDAFDFDTGQLALNLATHAAIALSGARRDQQFRSALASRDIIGQAKGMLMERFDIDAVSAFELLKRLSQDTNAALRDVATQLVDADHPTPPAQEDLSRPGERP</sequence>
<dbReference type="InterPro" id="IPR005561">
    <property type="entry name" value="ANTAR"/>
</dbReference>
<dbReference type="InterPro" id="IPR029016">
    <property type="entry name" value="GAF-like_dom_sf"/>
</dbReference>
<dbReference type="SMART" id="SM01012">
    <property type="entry name" value="ANTAR"/>
    <property type="match status" value="1"/>
</dbReference>
<evidence type="ECO:0000256" key="1">
    <source>
        <dbReference type="ARBA" id="ARBA00022679"/>
    </source>
</evidence>
<protein>
    <submittedName>
        <fullName evidence="7">GAF domain-containing protein</fullName>
    </submittedName>
</protein>
<reference evidence="7 8" key="1">
    <citation type="submission" date="2022-06" db="EMBL/GenBank/DDBJ databases">
        <title>Genomic Encyclopedia of Archaeal and Bacterial Type Strains, Phase II (KMG-II): from individual species to whole genera.</title>
        <authorList>
            <person name="Goeker M."/>
        </authorList>
    </citation>
    <scope>NUCLEOTIDE SEQUENCE [LARGE SCALE GENOMIC DNA]</scope>
    <source>
        <strain evidence="7 8">DSM 45037</strain>
    </source>
</reference>
<evidence type="ECO:0000256" key="5">
    <source>
        <dbReference type="SAM" id="MobiDB-lite"/>
    </source>
</evidence>
<dbReference type="PIRSF" id="PIRSF036625">
    <property type="entry name" value="GAF_ANTAR"/>
    <property type="match status" value="1"/>
</dbReference>
<dbReference type="InterPro" id="IPR036388">
    <property type="entry name" value="WH-like_DNA-bd_sf"/>
</dbReference>
<evidence type="ECO:0000259" key="6">
    <source>
        <dbReference type="PROSITE" id="PS50921"/>
    </source>
</evidence>
<dbReference type="Gene3D" id="3.30.450.40">
    <property type="match status" value="1"/>
</dbReference>
<dbReference type="InterPro" id="IPR011006">
    <property type="entry name" value="CheY-like_superfamily"/>
</dbReference>
<evidence type="ECO:0000313" key="7">
    <source>
        <dbReference type="EMBL" id="MCP2163020.1"/>
    </source>
</evidence>
<dbReference type="InterPro" id="IPR012074">
    <property type="entry name" value="GAF_ANTAR"/>
</dbReference>